<evidence type="ECO:0000313" key="3">
    <source>
        <dbReference type="Proteomes" id="UP000324222"/>
    </source>
</evidence>
<reference evidence="2 3" key="1">
    <citation type="submission" date="2019-05" db="EMBL/GenBank/DDBJ databases">
        <title>Another draft genome of Portunus trituberculatus and its Hox gene families provides insights of decapod evolution.</title>
        <authorList>
            <person name="Jeong J.-H."/>
            <person name="Song I."/>
            <person name="Kim S."/>
            <person name="Choi T."/>
            <person name="Kim D."/>
            <person name="Ryu S."/>
            <person name="Kim W."/>
        </authorList>
    </citation>
    <scope>NUCLEOTIDE SEQUENCE [LARGE SCALE GENOMIC DNA]</scope>
    <source>
        <tissue evidence="2">Muscle</tissue>
    </source>
</reference>
<dbReference type="AlphaFoldDB" id="A0A5B7DG48"/>
<proteinExistence type="predicted"/>
<feature type="region of interest" description="Disordered" evidence="1">
    <location>
        <begin position="43"/>
        <end position="66"/>
    </location>
</feature>
<keyword evidence="3" id="KW-1185">Reference proteome</keyword>
<dbReference type="Proteomes" id="UP000324222">
    <property type="component" value="Unassembled WGS sequence"/>
</dbReference>
<gene>
    <name evidence="2" type="ORF">E2C01_013138</name>
</gene>
<organism evidence="2 3">
    <name type="scientific">Portunus trituberculatus</name>
    <name type="common">Swimming crab</name>
    <name type="synonym">Neptunus trituberculatus</name>
    <dbReference type="NCBI Taxonomy" id="210409"/>
    <lineage>
        <taxon>Eukaryota</taxon>
        <taxon>Metazoa</taxon>
        <taxon>Ecdysozoa</taxon>
        <taxon>Arthropoda</taxon>
        <taxon>Crustacea</taxon>
        <taxon>Multicrustacea</taxon>
        <taxon>Malacostraca</taxon>
        <taxon>Eumalacostraca</taxon>
        <taxon>Eucarida</taxon>
        <taxon>Decapoda</taxon>
        <taxon>Pleocyemata</taxon>
        <taxon>Brachyura</taxon>
        <taxon>Eubrachyura</taxon>
        <taxon>Portunoidea</taxon>
        <taxon>Portunidae</taxon>
        <taxon>Portuninae</taxon>
        <taxon>Portunus</taxon>
    </lineage>
</organism>
<name>A0A5B7DG48_PORTR</name>
<protein>
    <submittedName>
        <fullName evidence="2">Uncharacterized protein</fullName>
    </submittedName>
</protein>
<evidence type="ECO:0000256" key="1">
    <source>
        <dbReference type="SAM" id="MobiDB-lite"/>
    </source>
</evidence>
<sequence>MHHLNHLETPRIVFTNTRTLPRFLNARDFRDSRMVVSCSVPRDNKSYGVHEAPTHPGDDNEFLAMT</sequence>
<accession>A0A5B7DG48</accession>
<comment type="caution">
    <text evidence="2">The sequence shown here is derived from an EMBL/GenBank/DDBJ whole genome shotgun (WGS) entry which is preliminary data.</text>
</comment>
<evidence type="ECO:0000313" key="2">
    <source>
        <dbReference type="EMBL" id="MPC20203.1"/>
    </source>
</evidence>
<dbReference type="EMBL" id="VSRR010000846">
    <property type="protein sequence ID" value="MPC20203.1"/>
    <property type="molecule type" value="Genomic_DNA"/>
</dbReference>